<reference evidence="6" key="1">
    <citation type="submission" date="2012-02" db="EMBL/GenBank/DDBJ databases">
        <title>The complete genome of Echinicola vietnamensis DSM 17526.</title>
        <authorList>
            <person name="Lucas S."/>
            <person name="Copeland A."/>
            <person name="Lapidus A."/>
            <person name="Glavina del Rio T."/>
            <person name="Dalin E."/>
            <person name="Tice H."/>
            <person name="Bruce D."/>
            <person name="Goodwin L."/>
            <person name="Pitluck S."/>
            <person name="Peters L."/>
            <person name="Ovchinnikova G."/>
            <person name="Teshima H."/>
            <person name="Kyrpides N."/>
            <person name="Mavromatis K."/>
            <person name="Ivanova N."/>
            <person name="Brettin T."/>
            <person name="Detter J.C."/>
            <person name="Han C."/>
            <person name="Larimer F."/>
            <person name="Land M."/>
            <person name="Hauser L."/>
            <person name="Markowitz V."/>
            <person name="Cheng J.-F."/>
            <person name="Hugenholtz P."/>
            <person name="Woyke T."/>
            <person name="Wu D."/>
            <person name="Brambilla E."/>
            <person name="Klenk H.-P."/>
            <person name="Eisen J.A."/>
        </authorList>
    </citation>
    <scope>NUCLEOTIDE SEQUENCE [LARGE SCALE GENOMIC DNA]</scope>
    <source>
        <strain evidence="6">DSM 17526 / LMG 23754 / KMM 6221</strain>
    </source>
</reference>
<dbReference type="eggNOG" id="COG0463">
    <property type="taxonomic scope" value="Bacteria"/>
</dbReference>
<proteinExistence type="inferred from homology"/>
<dbReference type="AlphaFoldDB" id="L0G4G9"/>
<feature type="domain" description="Glycosyltransferase 2-like" evidence="4">
    <location>
        <begin position="10"/>
        <end position="147"/>
    </location>
</feature>
<keyword evidence="6" id="KW-1185">Reference proteome</keyword>
<dbReference type="STRING" id="926556.Echvi_4231"/>
<dbReference type="EMBL" id="CP003346">
    <property type="protein sequence ID" value="AGA80427.1"/>
    <property type="molecule type" value="Genomic_DNA"/>
</dbReference>
<dbReference type="Proteomes" id="UP000010796">
    <property type="component" value="Chromosome"/>
</dbReference>
<protein>
    <submittedName>
        <fullName evidence="5">Glycosyl transferase</fullName>
    </submittedName>
</protein>
<gene>
    <name evidence="5" type="ordered locus">Echvi_4231</name>
</gene>
<evidence type="ECO:0000256" key="3">
    <source>
        <dbReference type="ARBA" id="ARBA00022679"/>
    </source>
</evidence>
<evidence type="ECO:0000256" key="1">
    <source>
        <dbReference type="ARBA" id="ARBA00006739"/>
    </source>
</evidence>
<dbReference type="InterPro" id="IPR001173">
    <property type="entry name" value="Glyco_trans_2-like"/>
</dbReference>
<keyword evidence="2" id="KW-0328">Glycosyltransferase</keyword>
<sequence length="321" mass="36544">MNPNNGTTFSICIPAYKSKHLHACIASILGQTIGDFELIILNDCSPQPVEEVVSQFDDKRIQYHKNETNVGAVDLVQNWNKCLSLATGKFIVIMGDDDLLEPDYLETFTGLIAAHPDLDVYHCRSKIIDENGNTILLTPACPATEDVYDSIWHRLNQYRSNYISDYLYRTEALRDQGGFHPLPLAWGSDDITAFIAMGQKGIAHSPKAVFRYRSHGMSITSTTTNGLAKLEADMGYAAWLKNFLQENPLGAVETVIYRHLVENQDRYMRDRRIFTMTKIMASEAIPRIGKWLRHRKKFQLTTKDILTAAVKSRKMRKQLRE</sequence>
<dbReference type="PANTHER" id="PTHR43685">
    <property type="entry name" value="GLYCOSYLTRANSFERASE"/>
    <property type="match status" value="1"/>
</dbReference>
<evidence type="ECO:0000259" key="4">
    <source>
        <dbReference type="Pfam" id="PF00535"/>
    </source>
</evidence>
<dbReference type="PANTHER" id="PTHR43685:SF5">
    <property type="entry name" value="GLYCOSYLTRANSFERASE EPSE-RELATED"/>
    <property type="match status" value="1"/>
</dbReference>
<name>L0G4G9_ECHVK</name>
<evidence type="ECO:0000256" key="2">
    <source>
        <dbReference type="ARBA" id="ARBA00022676"/>
    </source>
</evidence>
<dbReference type="Pfam" id="PF00535">
    <property type="entry name" value="Glycos_transf_2"/>
    <property type="match status" value="1"/>
</dbReference>
<dbReference type="GO" id="GO:0016757">
    <property type="term" value="F:glycosyltransferase activity"/>
    <property type="evidence" value="ECO:0007669"/>
    <property type="project" value="UniProtKB-KW"/>
</dbReference>
<dbReference type="KEGG" id="evi:Echvi_4231"/>
<dbReference type="InterPro" id="IPR050834">
    <property type="entry name" value="Glycosyltransf_2"/>
</dbReference>
<dbReference type="OrthoDB" id="9815829at2"/>
<dbReference type="SUPFAM" id="SSF53448">
    <property type="entry name" value="Nucleotide-diphospho-sugar transferases"/>
    <property type="match status" value="1"/>
</dbReference>
<evidence type="ECO:0000313" key="6">
    <source>
        <dbReference type="Proteomes" id="UP000010796"/>
    </source>
</evidence>
<dbReference type="HOGENOM" id="CLU_025996_13_0_10"/>
<dbReference type="PATRIC" id="fig|926556.3.peg.4458"/>
<dbReference type="RefSeq" id="WP_015267960.1">
    <property type="nucleotide sequence ID" value="NC_019904.1"/>
</dbReference>
<evidence type="ECO:0000313" key="5">
    <source>
        <dbReference type="EMBL" id="AGA80427.1"/>
    </source>
</evidence>
<keyword evidence="3 5" id="KW-0808">Transferase</keyword>
<comment type="similarity">
    <text evidence="1">Belongs to the glycosyltransferase 2 family.</text>
</comment>
<dbReference type="InterPro" id="IPR029044">
    <property type="entry name" value="Nucleotide-diphossugar_trans"/>
</dbReference>
<organism evidence="5 6">
    <name type="scientific">Echinicola vietnamensis (strain DSM 17526 / LMG 23754 / KMM 6221)</name>
    <dbReference type="NCBI Taxonomy" id="926556"/>
    <lineage>
        <taxon>Bacteria</taxon>
        <taxon>Pseudomonadati</taxon>
        <taxon>Bacteroidota</taxon>
        <taxon>Cytophagia</taxon>
        <taxon>Cytophagales</taxon>
        <taxon>Cyclobacteriaceae</taxon>
        <taxon>Echinicola</taxon>
    </lineage>
</organism>
<accession>L0G4G9</accession>
<dbReference type="Gene3D" id="3.90.550.10">
    <property type="entry name" value="Spore Coat Polysaccharide Biosynthesis Protein SpsA, Chain A"/>
    <property type="match status" value="1"/>
</dbReference>